<evidence type="ECO:0000313" key="1">
    <source>
        <dbReference type="EMBL" id="GAH09494.1"/>
    </source>
</evidence>
<name>X1DX62_9ZZZZ</name>
<comment type="caution">
    <text evidence="1">The sequence shown here is derived from an EMBL/GenBank/DDBJ whole genome shotgun (WGS) entry which is preliminary data.</text>
</comment>
<dbReference type="Gene3D" id="1.25.40.10">
    <property type="entry name" value="Tetratricopeptide repeat domain"/>
    <property type="match status" value="1"/>
</dbReference>
<sequence length="112" mass="13312">KYYISHAEKIFKELEDKLGLADIYRLKANLLKKLKRWKDSEIFFKKAIKIYSKFRDKINEGESYYELGDMSFLKKDVDLARKRLIKSKKILGSIGARKHLGEIEEKLDNLKK</sequence>
<dbReference type="SMART" id="SM00028">
    <property type="entry name" value="TPR"/>
    <property type="match status" value="2"/>
</dbReference>
<dbReference type="InterPro" id="IPR019734">
    <property type="entry name" value="TPR_rpt"/>
</dbReference>
<reference evidence="1" key="1">
    <citation type="journal article" date="2014" name="Front. Microbiol.">
        <title>High frequency of phylogenetically diverse reductive dehalogenase-homologous genes in deep subseafloor sedimentary metagenomes.</title>
        <authorList>
            <person name="Kawai M."/>
            <person name="Futagami T."/>
            <person name="Toyoda A."/>
            <person name="Takaki Y."/>
            <person name="Nishi S."/>
            <person name="Hori S."/>
            <person name="Arai W."/>
            <person name="Tsubouchi T."/>
            <person name="Morono Y."/>
            <person name="Uchiyama I."/>
            <person name="Ito T."/>
            <person name="Fujiyama A."/>
            <person name="Inagaki F."/>
            <person name="Takami H."/>
        </authorList>
    </citation>
    <scope>NUCLEOTIDE SEQUENCE</scope>
    <source>
        <strain evidence="1">Expedition CK06-06</strain>
    </source>
</reference>
<dbReference type="EMBL" id="BART01030989">
    <property type="protein sequence ID" value="GAH09494.1"/>
    <property type="molecule type" value="Genomic_DNA"/>
</dbReference>
<dbReference type="InterPro" id="IPR011990">
    <property type="entry name" value="TPR-like_helical_dom_sf"/>
</dbReference>
<gene>
    <name evidence="1" type="ORF">S01H4_53942</name>
</gene>
<accession>X1DX62</accession>
<evidence type="ECO:0008006" key="2">
    <source>
        <dbReference type="Google" id="ProtNLM"/>
    </source>
</evidence>
<proteinExistence type="predicted"/>
<dbReference type="AlphaFoldDB" id="X1DX62"/>
<feature type="non-terminal residue" evidence="1">
    <location>
        <position position="1"/>
    </location>
</feature>
<organism evidence="1">
    <name type="scientific">marine sediment metagenome</name>
    <dbReference type="NCBI Taxonomy" id="412755"/>
    <lineage>
        <taxon>unclassified sequences</taxon>
        <taxon>metagenomes</taxon>
        <taxon>ecological metagenomes</taxon>
    </lineage>
</organism>
<dbReference type="SUPFAM" id="SSF48452">
    <property type="entry name" value="TPR-like"/>
    <property type="match status" value="1"/>
</dbReference>
<protein>
    <recommendedName>
        <fullName evidence="2">MalT-like TPR region domain-containing protein</fullName>
    </recommendedName>
</protein>